<dbReference type="RefSeq" id="WP_066146424.1">
    <property type="nucleotide sequence ID" value="NZ_CBCSGM010000001.1"/>
</dbReference>
<dbReference type="Proteomes" id="UP000249134">
    <property type="component" value="Chromosome 1"/>
</dbReference>
<organism evidence="2 3">
    <name type="scientific">Lederbergia lenta</name>
    <name type="common">Bacillus lentus</name>
    <dbReference type="NCBI Taxonomy" id="1467"/>
    <lineage>
        <taxon>Bacteria</taxon>
        <taxon>Bacillati</taxon>
        <taxon>Bacillota</taxon>
        <taxon>Bacilli</taxon>
        <taxon>Bacillales</taxon>
        <taxon>Bacillaceae</taxon>
        <taxon>Lederbergia</taxon>
    </lineage>
</organism>
<keyword evidence="3" id="KW-1185">Reference proteome</keyword>
<dbReference type="InterPro" id="IPR010368">
    <property type="entry name" value="Com_YlbF"/>
</dbReference>
<accession>A0A2X4WDC0</accession>
<name>A0A2X4WDC0_LEDLE</name>
<dbReference type="AlphaFoldDB" id="A0A2X4WDC0"/>
<evidence type="ECO:0000313" key="2">
    <source>
        <dbReference type="EMBL" id="SQI61053.1"/>
    </source>
</evidence>
<dbReference type="InterPro" id="IPR023378">
    <property type="entry name" value="YheA/YmcA-like_dom_sf"/>
</dbReference>
<sequence length="117" mass="13718">MTTNLYDYAYELEKAMRNSEEYVHLKSMYEAVENDEEAKGMFDEFRNVQMQLQQKQMAGQDITEDEVMEAQTVANRVQENEKVTQLMEAEQRMSMAINELNKIIMKPLDDLYGSMQG</sequence>
<proteinExistence type="inferred from homology"/>
<dbReference type="Pfam" id="PF06133">
    <property type="entry name" value="Com_YlbF"/>
    <property type="match status" value="1"/>
</dbReference>
<dbReference type="HAMAP" id="MF_01526">
    <property type="entry name" value="UPF0342"/>
    <property type="match status" value="1"/>
</dbReference>
<dbReference type="Gene3D" id="1.20.1500.10">
    <property type="entry name" value="YheA/YmcA-like"/>
    <property type="match status" value="1"/>
</dbReference>
<dbReference type="EMBL" id="LS483476">
    <property type="protein sequence ID" value="SQI61053.1"/>
    <property type="molecule type" value="Genomic_DNA"/>
</dbReference>
<dbReference type="STRING" id="1348624.GCA_001591545_03960"/>
<dbReference type="KEGG" id="blen:NCTC4824_03050"/>
<gene>
    <name evidence="2" type="primary">yheA</name>
    <name evidence="2" type="ORF">NCTC4824_03050</name>
</gene>
<comment type="similarity">
    <text evidence="1">Belongs to the UPF0342 family.</text>
</comment>
<protein>
    <recommendedName>
        <fullName evidence="1">UPF0342 protein NCTC4824_03050</fullName>
    </recommendedName>
</protein>
<evidence type="ECO:0000313" key="3">
    <source>
        <dbReference type="Proteomes" id="UP000249134"/>
    </source>
</evidence>
<evidence type="ECO:0000256" key="1">
    <source>
        <dbReference type="HAMAP-Rule" id="MF_01526"/>
    </source>
</evidence>
<dbReference type="SUPFAM" id="SSF158622">
    <property type="entry name" value="YheA/YmcA-like"/>
    <property type="match status" value="1"/>
</dbReference>
<reference evidence="2 3" key="1">
    <citation type="submission" date="2018-06" db="EMBL/GenBank/DDBJ databases">
        <authorList>
            <consortium name="Pathogen Informatics"/>
            <person name="Doyle S."/>
        </authorList>
    </citation>
    <scope>NUCLEOTIDE SEQUENCE [LARGE SCALE GENOMIC DNA]</scope>
    <source>
        <strain evidence="2 3">NCTC4824</strain>
    </source>
</reference>